<organism evidence="1 2">
    <name type="scientific">Romanomermis culicivorax</name>
    <name type="common">Nematode worm</name>
    <dbReference type="NCBI Taxonomy" id="13658"/>
    <lineage>
        <taxon>Eukaryota</taxon>
        <taxon>Metazoa</taxon>
        <taxon>Ecdysozoa</taxon>
        <taxon>Nematoda</taxon>
        <taxon>Enoplea</taxon>
        <taxon>Dorylaimia</taxon>
        <taxon>Mermithida</taxon>
        <taxon>Mermithoidea</taxon>
        <taxon>Mermithidae</taxon>
        <taxon>Romanomermis</taxon>
    </lineage>
</organism>
<evidence type="ECO:0000313" key="2">
    <source>
        <dbReference type="WBParaSite" id="nRc.2.0.1.t36105-RA"/>
    </source>
</evidence>
<evidence type="ECO:0000313" key="1">
    <source>
        <dbReference type="Proteomes" id="UP000887565"/>
    </source>
</evidence>
<accession>A0A915KCK2</accession>
<protein>
    <submittedName>
        <fullName evidence="2">Uncharacterized protein</fullName>
    </submittedName>
</protein>
<keyword evidence="1" id="KW-1185">Reference proteome</keyword>
<name>A0A915KCK2_ROMCU</name>
<dbReference type="Proteomes" id="UP000887565">
    <property type="component" value="Unplaced"/>
</dbReference>
<dbReference type="WBParaSite" id="nRc.2.0.1.t36105-RA">
    <property type="protein sequence ID" value="nRc.2.0.1.t36105-RA"/>
    <property type="gene ID" value="nRc.2.0.1.g36105"/>
</dbReference>
<reference evidence="2" key="1">
    <citation type="submission" date="2022-11" db="UniProtKB">
        <authorList>
            <consortium name="WormBaseParasite"/>
        </authorList>
    </citation>
    <scope>IDENTIFICATION</scope>
</reference>
<sequence length="64" mass="7392">MRIARLKDQRRPTFDLFTFTAIGKSTFLVQESSRSETVFTIYGLNLPQKNPMYGLDACFSIQIQ</sequence>
<proteinExistence type="predicted"/>
<dbReference type="AlphaFoldDB" id="A0A915KCK2"/>